<evidence type="ECO:0000313" key="6">
    <source>
        <dbReference type="Proteomes" id="UP001527882"/>
    </source>
</evidence>
<keyword evidence="2" id="KW-0813">Transport</keyword>
<dbReference type="Gene3D" id="3.40.190.10">
    <property type="entry name" value="Periplasmic binding protein-like II"/>
    <property type="match status" value="2"/>
</dbReference>
<reference evidence="5 6" key="1">
    <citation type="submission" date="2022-12" db="EMBL/GenBank/DDBJ databases">
        <title>Draft genome sequence of Paenibacillus sp. dW9.</title>
        <authorList>
            <person name="Choi E.-W."/>
            <person name="Kim D.-U."/>
        </authorList>
    </citation>
    <scope>NUCLEOTIDE SEQUENCE [LARGE SCALE GENOMIC DNA]</scope>
    <source>
        <strain evidence="6">dW9</strain>
    </source>
</reference>
<name>A0ABT4QJA3_9BACL</name>
<evidence type="ECO:0000256" key="2">
    <source>
        <dbReference type="ARBA" id="ARBA00022448"/>
    </source>
</evidence>
<evidence type="ECO:0000256" key="3">
    <source>
        <dbReference type="ARBA" id="ARBA00022729"/>
    </source>
</evidence>
<dbReference type="Pfam" id="PF13416">
    <property type="entry name" value="SBP_bac_8"/>
    <property type="match status" value="1"/>
</dbReference>
<evidence type="ECO:0000313" key="5">
    <source>
        <dbReference type="EMBL" id="MCZ8516945.1"/>
    </source>
</evidence>
<comment type="similarity">
    <text evidence="1">Belongs to the bacterial solute-binding protein 1 family.</text>
</comment>
<accession>A0ABT4QJA3</accession>
<dbReference type="PROSITE" id="PS51257">
    <property type="entry name" value="PROKAR_LIPOPROTEIN"/>
    <property type="match status" value="1"/>
</dbReference>
<dbReference type="EMBL" id="JAQAGZ010000029">
    <property type="protein sequence ID" value="MCZ8516945.1"/>
    <property type="molecule type" value="Genomic_DNA"/>
</dbReference>
<dbReference type="RefSeq" id="WP_269885478.1">
    <property type="nucleotide sequence ID" value="NZ_JAQAGZ010000029.1"/>
</dbReference>
<organism evidence="5 6">
    <name type="scientific">Paenibacillus gyeongsangnamensis</name>
    <dbReference type="NCBI Taxonomy" id="3388067"/>
    <lineage>
        <taxon>Bacteria</taxon>
        <taxon>Bacillati</taxon>
        <taxon>Bacillota</taxon>
        <taxon>Bacilli</taxon>
        <taxon>Bacillales</taxon>
        <taxon>Paenibacillaceae</taxon>
        <taxon>Paenibacillus</taxon>
    </lineage>
</organism>
<dbReference type="PANTHER" id="PTHR30061:SF50">
    <property type="entry name" value="MALTOSE_MALTODEXTRIN-BINDING PERIPLASMIC PROTEIN"/>
    <property type="match status" value="1"/>
</dbReference>
<evidence type="ECO:0000256" key="4">
    <source>
        <dbReference type="SAM" id="SignalP"/>
    </source>
</evidence>
<dbReference type="InterPro" id="IPR006059">
    <property type="entry name" value="SBP"/>
</dbReference>
<dbReference type="SUPFAM" id="SSF53850">
    <property type="entry name" value="Periplasmic binding protein-like II"/>
    <property type="match status" value="1"/>
</dbReference>
<evidence type="ECO:0000256" key="1">
    <source>
        <dbReference type="ARBA" id="ARBA00008520"/>
    </source>
</evidence>
<protein>
    <submittedName>
        <fullName evidence="5">Sugar ABC transporter substrate-binding protein</fullName>
    </submittedName>
</protein>
<sequence>MRRKGYLLLTALLLGLTSACSPSANPGAPDSKAGASGGSGNSGGVPVKITWWDYMNADGMVGALNKVIEDYQKAHPNVTIERSYVPFGDLKNKLLLGSAAGQLPDIVWLDNPDHQAFAAAGVLADITKEVQEWGQADQYYKGPWSSTQYKGKNYGIPNSSNNLALFYNADMLNAAGIKPPTNWNELKEAANKLKKPGVYGLSVSAVRNEQGTFQFLPFVWQSGSDLNTFNSPGTLEAVKLWKELVDSGAMSKEIVGQDQQATELQFAAGNVAMMVNGTWQIPALQKDAKFKWDIVPLPTNKQGGTILGGENWAITATTKHKDVAWDIVKFAQQPEYLKSFLKAAGRLPARKDLIQDPIWQNDKLLKIFADSMDVAKARAYGPNYPKISDAVQEMLQQVLTGIKSPEDAVKDTDAKIKPLLAQ</sequence>
<proteinExistence type="inferred from homology"/>
<dbReference type="Proteomes" id="UP001527882">
    <property type="component" value="Unassembled WGS sequence"/>
</dbReference>
<feature type="signal peptide" evidence="4">
    <location>
        <begin position="1"/>
        <end position="24"/>
    </location>
</feature>
<feature type="chain" id="PRO_5047097984" evidence="4">
    <location>
        <begin position="25"/>
        <end position="422"/>
    </location>
</feature>
<gene>
    <name evidence="5" type="ORF">O9H85_32235</name>
</gene>
<keyword evidence="6" id="KW-1185">Reference proteome</keyword>
<comment type="caution">
    <text evidence="5">The sequence shown here is derived from an EMBL/GenBank/DDBJ whole genome shotgun (WGS) entry which is preliminary data.</text>
</comment>
<keyword evidence="3 4" id="KW-0732">Signal</keyword>
<dbReference type="CDD" id="cd13585">
    <property type="entry name" value="PBP2_TMBP_like"/>
    <property type="match status" value="1"/>
</dbReference>
<dbReference type="PANTHER" id="PTHR30061">
    <property type="entry name" value="MALTOSE-BINDING PERIPLASMIC PROTEIN"/>
    <property type="match status" value="1"/>
</dbReference>